<dbReference type="EMBL" id="SNXZ01000003">
    <property type="protein sequence ID" value="TDP97100.1"/>
    <property type="molecule type" value="Genomic_DNA"/>
</dbReference>
<evidence type="ECO:0000256" key="8">
    <source>
        <dbReference type="SAM" id="Phobius"/>
    </source>
</evidence>
<evidence type="ECO:0000256" key="3">
    <source>
        <dbReference type="ARBA" id="ARBA00022553"/>
    </source>
</evidence>
<reference evidence="10 11" key="1">
    <citation type="submission" date="2019-03" db="EMBL/GenBank/DDBJ databases">
        <title>Genomic Encyclopedia of Type Strains, Phase IV (KMG-IV): sequencing the most valuable type-strain genomes for metagenomic binning, comparative biology and taxonomic classification.</title>
        <authorList>
            <person name="Goeker M."/>
        </authorList>
    </citation>
    <scope>NUCLEOTIDE SEQUENCE [LARGE SCALE GENOMIC DNA]</scope>
    <source>
        <strain evidence="10 11">DSM 45361</strain>
    </source>
</reference>
<dbReference type="SUPFAM" id="SSF55874">
    <property type="entry name" value="ATPase domain of HSP90 chaperone/DNA topoisomerase II/histidine kinase"/>
    <property type="match status" value="1"/>
</dbReference>
<feature type="compositionally biased region" description="Polar residues" evidence="7">
    <location>
        <begin position="716"/>
        <end position="725"/>
    </location>
</feature>
<feature type="region of interest" description="Disordered" evidence="7">
    <location>
        <begin position="956"/>
        <end position="980"/>
    </location>
</feature>
<dbReference type="Gene3D" id="3.30.565.10">
    <property type="entry name" value="Histidine kinase-like ATPase, C-terminal domain"/>
    <property type="match status" value="1"/>
</dbReference>
<feature type="transmembrane region" description="Helical" evidence="8">
    <location>
        <begin position="36"/>
        <end position="57"/>
    </location>
</feature>
<evidence type="ECO:0000256" key="5">
    <source>
        <dbReference type="ARBA" id="ARBA00022777"/>
    </source>
</evidence>
<dbReference type="InterPro" id="IPR003594">
    <property type="entry name" value="HATPase_dom"/>
</dbReference>
<feature type="region of interest" description="Disordered" evidence="7">
    <location>
        <begin position="647"/>
        <end position="725"/>
    </location>
</feature>
<feature type="region of interest" description="Disordered" evidence="7">
    <location>
        <begin position="742"/>
        <end position="766"/>
    </location>
</feature>
<feature type="region of interest" description="Disordered" evidence="7">
    <location>
        <begin position="814"/>
        <end position="838"/>
    </location>
</feature>
<gene>
    <name evidence="10" type="ORF">EV186_10360</name>
</gene>
<dbReference type="GO" id="GO:0004673">
    <property type="term" value="F:protein histidine kinase activity"/>
    <property type="evidence" value="ECO:0007669"/>
    <property type="project" value="UniProtKB-EC"/>
</dbReference>
<feature type="region of interest" description="Disordered" evidence="7">
    <location>
        <begin position="856"/>
        <end position="900"/>
    </location>
</feature>
<protein>
    <recommendedName>
        <fullName evidence="2">histidine kinase</fullName>
        <ecNumber evidence="2">2.7.13.3</ecNumber>
    </recommendedName>
</protein>
<feature type="transmembrane region" description="Helical" evidence="8">
    <location>
        <begin position="336"/>
        <end position="357"/>
    </location>
</feature>
<keyword evidence="3" id="KW-0597">Phosphoprotein</keyword>
<comment type="caution">
    <text evidence="10">The sequence shown here is derived from an EMBL/GenBank/DDBJ whole genome shotgun (WGS) entry which is preliminary data.</text>
</comment>
<dbReference type="Proteomes" id="UP000295444">
    <property type="component" value="Unassembled WGS sequence"/>
</dbReference>
<keyword evidence="8" id="KW-0812">Transmembrane</keyword>
<comment type="catalytic activity">
    <reaction evidence="1">
        <text>ATP + protein L-histidine = ADP + protein N-phospho-L-histidine.</text>
        <dbReference type="EC" id="2.7.13.3"/>
    </reaction>
</comment>
<evidence type="ECO:0000256" key="2">
    <source>
        <dbReference type="ARBA" id="ARBA00012438"/>
    </source>
</evidence>
<name>A0A4R6SAZ0_LABRH</name>
<dbReference type="PANTHER" id="PTHR44936:SF9">
    <property type="entry name" value="SENSOR PROTEIN CREC"/>
    <property type="match status" value="1"/>
</dbReference>
<feature type="region of interest" description="Disordered" evidence="7">
    <location>
        <begin position="1001"/>
        <end position="1034"/>
    </location>
</feature>
<feature type="compositionally biased region" description="Low complexity" evidence="7">
    <location>
        <begin position="679"/>
        <end position="715"/>
    </location>
</feature>
<feature type="domain" description="Histidine kinase/HSP90-like ATPase" evidence="9">
    <location>
        <begin position="534"/>
        <end position="646"/>
    </location>
</feature>
<keyword evidence="8" id="KW-0472">Membrane</keyword>
<dbReference type="Gene3D" id="6.10.340.10">
    <property type="match status" value="1"/>
</dbReference>
<evidence type="ECO:0000256" key="1">
    <source>
        <dbReference type="ARBA" id="ARBA00000085"/>
    </source>
</evidence>
<accession>A0A4R6SAZ0</accession>
<evidence type="ECO:0000256" key="4">
    <source>
        <dbReference type="ARBA" id="ARBA00022679"/>
    </source>
</evidence>
<dbReference type="Pfam" id="PF02518">
    <property type="entry name" value="HATPase_c"/>
    <property type="match status" value="1"/>
</dbReference>
<evidence type="ECO:0000259" key="9">
    <source>
        <dbReference type="SMART" id="SM00387"/>
    </source>
</evidence>
<organism evidence="10 11">
    <name type="scientific">Labedaea rhizosphaerae</name>
    <dbReference type="NCBI Taxonomy" id="598644"/>
    <lineage>
        <taxon>Bacteria</taxon>
        <taxon>Bacillati</taxon>
        <taxon>Actinomycetota</taxon>
        <taxon>Actinomycetes</taxon>
        <taxon>Pseudonocardiales</taxon>
        <taxon>Pseudonocardiaceae</taxon>
        <taxon>Labedaea</taxon>
    </lineage>
</organism>
<keyword evidence="8" id="KW-1133">Transmembrane helix</keyword>
<dbReference type="InterPro" id="IPR013587">
    <property type="entry name" value="Nitrate/nitrite_sensing"/>
</dbReference>
<keyword evidence="11" id="KW-1185">Reference proteome</keyword>
<feature type="compositionally biased region" description="Basic and acidic residues" evidence="7">
    <location>
        <begin position="647"/>
        <end position="661"/>
    </location>
</feature>
<evidence type="ECO:0000256" key="6">
    <source>
        <dbReference type="ARBA" id="ARBA00023012"/>
    </source>
</evidence>
<feature type="compositionally biased region" description="Basic and acidic residues" evidence="7">
    <location>
        <begin position="814"/>
        <end position="831"/>
    </location>
</feature>
<dbReference type="EC" id="2.7.13.3" evidence="2"/>
<dbReference type="RefSeq" id="WP_133850358.1">
    <property type="nucleotide sequence ID" value="NZ_SNXZ01000003.1"/>
</dbReference>
<dbReference type="OrthoDB" id="3502710at2"/>
<keyword evidence="4" id="KW-0808">Transferase</keyword>
<keyword evidence="5 10" id="KW-0418">Kinase</keyword>
<dbReference type="AlphaFoldDB" id="A0A4R6SAZ0"/>
<proteinExistence type="predicted"/>
<keyword evidence="6" id="KW-0902">Two-component regulatory system</keyword>
<evidence type="ECO:0000313" key="11">
    <source>
        <dbReference type="Proteomes" id="UP000295444"/>
    </source>
</evidence>
<dbReference type="InterPro" id="IPR050980">
    <property type="entry name" value="2C_sensor_his_kinase"/>
</dbReference>
<evidence type="ECO:0000313" key="10">
    <source>
        <dbReference type="EMBL" id="TDP97100.1"/>
    </source>
</evidence>
<dbReference type="Pfam" id="PF08376">
    <property type="entry name" value="NIT"/>
    <property type="match status" value="1"/>
</dbReference>
<sequence length="1034" mass="110156">MTEPARKTTGSGIGRTLRSVWSALTRWRDWTLPVKLTAITVVPLVFAIVLGVVVIANQVSAADSYKRVDRLVATGDQVRKLTTWLQRERTESATLLANGSENRQSQLLGDYHTTDTAARGMFAAVDKSTFGTDATADRYSDVRTALAGLPKIRDAVVRGSVGPASSVSRYSSVIKTLLSFDAALSEEVVDPRLAGTAGALHDLEAAKEEIYLQQALLGAGIIRGTLPQSDTASIAASQARLADRVQDFRSKADPDQQAAYDKVVSGTVVKQRQQLADRVATGATSPSHIGITDWNNASELTVGRMTTVSAQLGRQLQATSSRLQDEASDGAGTASVLLLLALLLAVGAMVMVAKHLLSSLGVLRRSAFQVAEKDLPAAVASIRDGAAAPPEITPVAVHTKDEVGQVARAFDAVHSQALRLAAEQATLRANYGSVFVNLSRRSQGLVQRQLQLLERLERDEEDADQLATLFQLDHLATRMRRNNENLMVLSGSDLTRRSSQPVPLADLLRAAVSEIEQYQRVLIQAPVDAVVVGYAASDLVRLIAELLDNATAFSAPETQVTIASRLTDDGSVGVDVLDHGIGMTDEEVVDANRRLSQPGSVDVSASRRMGLFVIGRLASRHGVLVRLNGGTNIAGLRAAVVVPHELVTRKQRGDDQQHRTEPVPTRPSPRPRTTDGLVNGSTNGSTVNGTNHGTNNGTNNGSGNNGTKSGTNGSSLPQRAHTNGANGSEIAKRLRGEAELPLPRRASGSDGAEQPTTAPNGRSTEDTDLFAAATDASWWETGASRPTTPDPSETTPIFDAMVSAWFRAETDADVARHTQADQTEPAEKTDETDQAEQAEQAWSFAADDGWHTAEAVSTAEPSAYTDNGLPRRTPREKLVPGSVDGGANGHKPEPGGLSAHELRTRLSRLQEGLARGREPEHGAAPAGRAVGARSGHWRFVADDGFAAAERVSEYTNENTDVGLPQRNPRERLVPGSVGGRAGADLAATQWSRQDAEELRGRLGSFQRGVTKGRRSLADQPTGSGAFDNHDETGE</sequence>
<dbReference type="InterPro" id="IPR036890">
    <property type="entry name" value="HATPase_C_sf"/>
</dbReference>
<evidence type="ECO:0000256" key="7">
    <source>
        <dbReference type="SAM" id="MobiDB-lite"/>
    </source>
</evidence>
<dbReference type="SMART" id="SM00387">
    <property type="entry name" value="HATPase_c"/>
    <property type="match status" value="1"/>
</dbReference>
<dbReference type="GO" id="GO:0000160">
    <property type="term" value="P:phosphorelay signal transduction system"/>
    <property type="evidence" value="ECO:0007669"/>
    <property type="project" value="UniProtKB-KW"/>
</dbReference>
<dbReference type="PANTHER" id="PTHR44936">
    <property type="entry name" value="SENSOR PROTEIN CREC"/>
    <property type="match status" value="1"/>
</dbReference>